<comment type="pathway">
    <text evidence="9">Amino-acid biosynthesis; L-methionine biosynthesis via salvage pathway; L-methionine from S-methyl-5-thio-alpha-D-ribose 1-phosphate: step 5/6.</text>
</comment>
<evidence type="ECO:0000313" key="10">
    <source>
        <dbReference type="EMBL" id="MDO7843500.1"/>
    </source>
</evidence>
<dbReference type="Proteomes" id="UP001176468">
    <property type="component" value="Unassembled WGS sequence"/>
</dbReference>
<comment type="catalytic activity">
    <reaction evidence="1 9">
        <text>1,2-dihydroxy-5-(methylsulfanyl)pent-1-en-3-one + O2 = 4-methylsulfanyl-2-oxobutanoate + formate + 2 H(+)</text>
        <dbReference type="Rhea" id="RHEA:24504"/>
        <dbReference type="ChEBI" id="CHEBI:15378"/>
        <dbReference type="ChEBI" id="CHEBI:15379"/>
        <dbReference type="ChEBI" id="CHEBI:15740"/>
        <dbReference type="ChEBI" id="CHEBI:16723"/>
        <dbReference type="ChEBI" id="CHEBI:49252"/>
        <dbReference type="EC" id="1.13.11.54"/>
    </reaction>
</comment>
<dbReference type="InterPro" id="IPR014710">
    <property type="entry name" value="RmlC-like_jellyroll"/>
</dbReference>
<comment type="catalytic activity">
    <reaction evidence="9">
        <text>1,2-dihydroxy-5-(methylsulfanyl)pent-1-en-3-one + O2 = 3-(methylsulfanyl)propanoate + CO + formate + 2 H(+)</text>
        <dbReference type="Rhea" id="RHEA:14161"/>
        <dbReference type="ChEBI" id="CHEBI:15378"/>
        <dbReference type="ChEBI" id="CHEBI:15379"/>
        <dbReference type="ChEBI" id="CHEBI:15740"/>
        <dbReference type="ChEBI" id="CHEBI:17245"/>
        <dbReference type="ChEBI" id="CHEBI:49016"/>
        <dbReference type="ChEBI" id="CHEBI:49252"/>
        <dbReference type="EC" id="1.13.11.53"/>
    </reaction>
</comment>
<feature type="site" description="May play a role in transmitting local conformational changes" evidence="9">
    <location>
        <position position="96"/>
    </location>
</feature>
<dbReference type="InterPro" id="IPR023956">
    <property type="entry name" value="ARD_bac"/>
</dbReference>
<name>A0ABT9A2N2_9SPHN</name>
<dbReference type="InterPro" id="IPR011051">
    <property type="entry name" value="RmlC_Cupin_sf"/>
</dbReference>
<dbReference type="HAMAP" id="MF_01682">
    <property type="entry name" value="Salvage_MtnD"/>
    <property type="match status" value="1"/>
</dbReference>
<feature type="binding site" evidence="9">
    <location>
        <position position="91"/>
    </location>
    <ligand>
        <name>Fe(2+)</name>
        <dbReference type="ChEBI" id="CHEBI:29033"/>
    </ligand>
</feature>
<feature type="binding site" evidence="9">
    <location>
        <position position="93"/>
    </location>
    <ligand>
        <name>Fe(2+)</name>
        <dbReference type="ChEBI" id="CHEBI:29033"/>
    </ligand>
</feature>
<feature type="binding site" evidence="9">
    <location>
        <position position="97"/>
    </location>
    <ligand>
        <name>Ni(2+)</name>
        <dbReference type="ChEBI" id="CHEBI:49786"/>
    </ligand>
</feature>
<keyword evidence="5 9" id="KW-0223">Dioxygenase</keyword>
<keyword evidence="2 9" id="KW-0533">Nickel</keyword>
<keyword evidence="6 9" id="KW-0560">Oxidoreductase</keyword>
<feature type="binding site" evidence="9">
    <location>
        <position position="135"/>
    </location>
    <ligand>
        <name>Ni(2+)</name>
        <dbReference type="ChEBI" id="CHEBI:49786"/>
    </ligand>
</feature>
<comment type="cofactor">
    <cofactor evidence="9">
        <name>Ni(2+)</name>
        <dbReference type="ChEBI" id="CHEBI:49786"/>
    </cofactor>
    <text evidence="9">Binds 1 nickel ion per monomer.</text>
</comment>
<proteinExistence type="inferred from homology"/>
<evidence type="ECO:0000256" key="1">
    <source>
        <dbReference type="ARBA" id="ARBA00000428"/>
    </source>
</evidence>
<dbReference type="PANTHER" id="PTHR23418:SF0">
    <property type="entry name" value="ACIREDUCTONE DIOXYGENASE"/>
    <property type="match status" value="1"/>
</dbReference>
<organism evidence="10 11">
    <name type="scientific">Sphingomonas immobilis</name>
    <dbReference type="NCBI Taxonomy" id="3063997"/>
    <lineage>
        <taxon>Bacteria</taxon>
        <taxon>Pseudomonadati</taxon>
        <taxon>Pseudomonadota</taxon>
        <taxon>Alphaproteobacteria</taxon>
        <taxon>Sphingomonadales</taxon>
        <taxon>Sphingomonadaceae</taxon>
        <taxon>Sphingomonas</taxon>
    </lineage>
</organism>
<feature type="binding site" evidence="9">
    <location>
        <position position="135"/>
    </location>
    <ligand>
        <name>Fe(2+)</name>
        <dbReference type="ChEBI" id="CHEBI:29033"/>
    </ligand>
</feature>
<accession>A0ABT9A2N2</accession>
<dbReference type="SUPFAM" id="SSF51182">
    <property type="entry name" value="RmlC-like cupins"/>
    <property type="match status" value="1"/>
</dbReference>
<evidence type="ECO:0000256" key="8">
    <source>
        <dbReference type="ARBA" id="ARBA00023167"/>
    </source>
</evidence>
<keyword evidence="11" id="KW-1185">Reference proteome</keyword>
<gene>
    <name evidence="9" type="primary">mtnD</name>
    <name evidence="10" type="ORF">Q5H94_14290</name>
</gene>
<evidence type="ECO:0000256" key="7">
    <source>
        <dbReference type="ARBA" id="ARBA00023004"/>
    </source>
</evidence>
<dbReference type="PANTHER" id="PTHR23418">
    <property type="entry name" value="ACIREDUCTONE DIOXYGENASE"/>
    <property type="match status" value="1"/>
</dbReference>
<evidence type="ECO:0000256" key="6">
    <source>
        <dbReference type="ARBA" id="ARBA00023002"/>
    </source>
</evidence>
<protein>
    <recommendedName>
        <fullName evidence="9">Acireductone dioxygenase</fullName>
    </recommendedName>
    <alternativeName>
        <fullName evidence="9">1,2-dihydroxy-3-keto-5-methylthiopentene dioxygenase</fullName>
        <shortName evidence="9">DHK-MTPene dioxygenase</shortName>
    </alternativeName>
    <alternativeName>
        <fullName evidence="9">Acireductone dioxygenase (Fe(2+)-requiring)</fullName>
        <shortName evidence="9">ARD'</shortName>
        <shortName evidence="9">Fe-ARD</shortName>
        <ecNumber evidence="9">1.13.11.54</ecNumber>
    </alternativeName>
    <alternativeName>
        <fullName evidence="9">Acireductone dioxygenase (Ni(2+)-requiring)</fullName>
        <shortName evidence="9">ARD</shortName>
        <shortName evidence="9">Ni-ARD</shortName>
        <ecNumber evidence="9">1.13.11.53</ecNumber>
    </alternativeName>
</protein>
<dbReference type="Pfam" id="PF03079">
    <property type="entry name" value="ARD"/>
    <property type="match status" value="1"/>
</dbReference>
<dbReference type="EC" id="1.13.11.53" evidence="9"/>
<dbReference type="Gene3D" id="2.60.120.10">
    <property type="entry name" value="Jelly Rolls"/>
    <property type="match status" value="1"/>
</dbReference>
<feature type="binding site" evidence="9">
    <location>
        <position position="91"/>
    </location>
    <ligand>
        <name>Ni(2+)</name>
        <dbReference type="ChEBI" id="CHEBI:49786"/>
    </ligand>
</feature>
<keyword evidence="7 9" id="KW-0408">Iron</keyword>
<comment type="cofactor">
    <cofactor evidence="9">
        <name>Fe(2+)</name>
        <dbReference type="ChEBI" id="CHEBI:29033"/>
    </cofactor>
    <text evidence="9">Binds 1 Fe(2+) cation per monomer.</text>
</comment>
<reference evidence="10" key="1">
    <citation type="submission" date="2023-07" db="EMBL/GenBank/DDBJ databases">
        <authorList>
            <person name="Kim M.K."/>
        </authorList>
    </citation>
    <scope>NUCLEOTIDE SEQUENCE</scope>
    <source>
        <strain evidence="10">CA1-15</strain>
    </source>
</reference>
<evidence type="ECO:0000256" key="5">
    <source>
        <dbReference type="ARBA" id="ARBA00022964"/>
    </source>
</evidence>
<comment type="subunit">
    <text evidence="9">Monomer.</text>
</comment>
<evidence type="ECO:0000256" key="3">
    <source>
        <dbReference type="ARBA" id="ARBA00022605"/>
    </source>
</evidence>
<comment type="function">
    <text evidence="9">Catalyzes 2 different reactions between oxygene and the acireductone 1,2-dihydroxy-3-keto-5-methylthiopentene (DHK-MTPene) depending upon the metal bound in the active site. Fe-containing acireductone dioxygenase (Fe-ARD) produces formate and 2-keto-4-methylthiobutyrate (KMTB), the alpha-ketoacid precursor of methionine in the methionine recycle pathway. Ni-containing acireductone dioxygenase (Ni-ARD) produces methylthiopropionate, carbon monoxide and formate, and does not lie on the methionine recycle pathway.</text>
</comment>
<dbReference type="EMBL" id="JAUQSZ010000010">
    <property type="protein sequence ID" value="MDO7843500.1"/>
    <property type="molecule type" value="Genomic_DNA"/>
</dbReference>
<comment type="caution">
    <text evidence="10">The sequence shown here is derived from an EMBL/GenBank/DDBJ whole genome shotgun (WGS) entry which is preliminary data.</text>
</comment>
<feature type="binding site" evidence="9">
    <location>
        <position position="93"/>
    </location>
    <ligand>
        <name>Ni(2+)</name>
        <dbReference type="ChEBI" id="CHEBI:49786"/>
    </ligand>
</feature>
<keyword evidence="8 9" id="KW-0486">Methionine biosynthesis</keyword>
<keyword evidence="3 9" id="KW-0028">Amino-acid biosynthesis</keyword>
<keyword evidence="4 9" id="KW-0479">Metal-binding</keyword>
<dbReference type="CDD" id="cd02232">
    <property type="entry name" value="cupin_ARD"/>
    <property type="match status" value="1"/>
</dbReference>
<feature type="site" description="Important to generate the dianion" evidence="9">
    <location>
        <position position="99"/>
    </location>
</feature>
<feature type="site" description="May play a role in metal incorporation in vivo" evidence="9">
    <location>
        <position position="90"/>
    </location>
</feature>
<comment type="similarity">
    <text evidence="9">Belongs to the acireductone dioxygenase (ARD) family.</text>
</comment>
<evidence type="ECO:0000313" key="11">
    <source>
        <dbReference type="Proteomes" id="UP001176468"/>
    </source>
</evidence>
<evidence type="ECO:0000256" key="4">
    <source>
        <dbReference type="ARBA" id="ARBA00022723"/>
    </source>
</evidence>
<dbReference type="InterPro" id="IPR004313">
    <property type="entry name" value="ARD"/>
</dbReference>
<feature type="binding site" evidence="9">
    <location>
        <position position="97"/>
    </location>
    <ligand>
        <name>Fe(2+)</name>
        <dbReference type="ChEBI" id="CHEBI:29033"/>
    </ligand>
</feature>
<dbReference type="EC" id="1.13.11.54" evidence="9"/>
<dbReference type="RefSeq" id="WP_304561958.1">
    <property type="nucleotide sequence ID" value="NZ_JAUQSZ010000010.1"/>
</dbReference>
<evidence type="ECO:0000256" key="9">
    <source>
        <dbReference type="HAMAP-Rule" id="MF_01682"/>
    </source>
</evidence>
<evidence type="ECO:0000256" key="2">
    <source>
        <dbReference type="ARBA" id="ARBA00022596"/>
    </source>
</evidence>
<sequence length="178" mass="19862">MSRLQIFDEGDAQALLLDSTDEAEIAGALATIGVRFERWDTREVTGDVLDAYAPEIGRLKAEGGYLSVDTIAMTADHPERGALRQKFLSEHTHGEDEVRFFVEGEGLFTLHEQGRVFNMLCTRGDLISVPAGMKHWFDMGPAPRFTAIRLFRNPDGWIARFTGDDIAARFPRHEPVAA</sequence>